<evidence type="ECO:0000259" key="11">
    <source>
        <dbReference type="Pfam" id="PF03115"/>
    </source>
</evidence>
<keyword evidence="3" id="KW-1165">Clathrin-mediated endocytosis of virus by host</keyword>
<feature type="compositionally biased region" description="Low complexity" evidence="10">
    <location>
        <begin position="154"/>
        <end position="166"/>
    </location>
</feature>
<keyword evidence="2" id="KW-0167">Capsid protein</keyword>
<dbReference type="GO" id="GO:0075512">
    <property type="term" value="P:clathrin-dependent endocytosis of virus by host cell"/>
    <property type="evidence" value="ECO:0007669"/>
    <property type="project" value="UniProtKB-KW"/>
</dbReference>
<feature type="compositionally biased region" description="Basic residues" evidence="10">
    <location>
        <begin position="1"/>
        <end position="10"/>
    </location>
</feature>
<keyword evidence="6" id="KW-1164">Virus endocytosis by host</keyword>
<evidence type="ECO:0000256" key="9">
    <source>
        <dbReference type="ARBA" id="ARBA00045703"/>
    </source>
</evidence>
<protein>
    <submittedName>
        <fullName evidence="12">Capsid protein</fullName>
    </submittedName>
</protein>
<evidence type="ECO:0000256" key="6">
    <source>
        <dbReference type="ARBA" id="ARBA00022890"/>
    </source>
</evidence>
<evidence type="ECO:0000256" key="7">
    <source>
        <dbReference type="ARBA" id="ARBA00023060"/>
    </source>
</evidence>
<evidence type="ECO:0000256" key="4">
    <source>
        <dbReference type="ARBA" id="ARBA00022595"/>
    </source>
</evidence>
<organism evidence="12">
    <name type="scientific">Mamastrovirus sp</name>
    <dbReference type="NCBI Taxonomy" id="1912147"/>
    <lineage>
        <taxon>Viruses</taxon>
        <taxon>Riboviria</taxon>
        <taxon>Orthornavirae</taxon>
        <taxon>Pisuviricota</taxon>
        <taxon>Stelpaviricetes</taxon>
        <taxon>Stellavirales</taxon>
        <taxon>Astroviridae</taxon>
        <taxon>Mamastrovirus</taxon>
    </lineage>
</organism>
<dbReference type="InterPro" id="IPR029053">
    <property type="entry name" value="Viral_coat"/>
</dbReference>
<dbReference type="EMBL" id="KX645667">
    <property type="protein sequence ID" value="AOS85145.1"/>
    <property type="molecule type" value="Genomic_RNA"/>
</dbReference>
<evidence type="ECO:0000256" key="8">
    <source>
        <dbReference type="ARBA" id="ARBA00023296"/>
    </source>
</evidence>
<comment type="subcellular location">
    <subcellularLocation>
        <location evidence="1">Virion</location>
    </subcellularLocation>
</comment>
<evidence type="ECO:0000256" key="5">
    <source>
        <dbReference type="ARBA" id="ARBA00022844"/>
    </source>
</evidence>
<dbReference type="GO" id="GO:0039617">
    <property type="term" value="C:T=3 icosahedral viral capsid"/>
    <property type="evidence" value="ECO:0007669"/>
    <property type="project" value="UniProtKB-KW"/>
</dbReference>
<keyword evidence="5" id="KW-0946">Virion</keyword>
<dbReference type="InterPro" id="IPR004337">
    <property type="entry name" value="Astro_capsid_N"/>
</dbReference>
<reference evidence="12" key="1">
    <citation type="journal article" date="2017" name="Infect. Genet. Evol.">
        <title>Diversity of bat astroviruses in Lao PDR and Cambodia.</title>
        <authorList>
            <person name="Lacroix A."/>
            <person name="Duong V."/>
            <person name="Hul V."/>
            <person name="San S."/>
            <person name="Davun H."/>
            <person name="Omaliss K."/>
            <person name="Chea S."/>
            <person name="Hassanin A."/>
            <person name="Theppangna W."/>
            <person name="Silithammavong S."/>
            <person name="Khammavong K."/>
            <person name="Singhalath S."/>
            <person name="Afelt A."/>
            <person name="Greatorex Z."/>
            <person name="Fine A.E."/>
            <person name="Goldstein T."/>
            <person name="Olson S."/>
            <person name="Joly D.O."/>
            <person name="Keatts L."/>
            <person name="Dussart P."/>
            <person name="Frutos R."/>
            <person name="Buchy P."/>
        </authorList>
    </citation>
    <scope>NUCLEOTIDE SEQUENCE</scope>
    <source>
        <strain evidence="12">MAstV-13/LAP11-A0091</strain>
    </source>
</reference>
<feature type="compositionally biased region" description="Basic residues" evidence="10">
    <location>
        <begin position="31"/>
        <end position="41"/>
    </location>
</feature>
<feature type="region of interest" description="Disordered" evidence="10">
    <location>
        <begin position="154"/>
        <end position="182"/>
    </location>
</feature>
<proteinExistence type="predicted"/>
<keyword evidence="7" id="KW-1142">T=3 icosahedral capsid protein</keyword>
<sequence>MASRQTRKAPRNTTNIVVRNGGPTQPPTQPKQRRNRRKGHNAKAPALVRVVQGTQKRRRSNPARGRGGRRIVLQKITTTLGTVGSNASEAIENELTVLINPSTMKETTGSNSFGPLQIYASTYALYQIRHIRVTLRPLVGDSAVSGTVIRTSWNPTSTPSQTSWSSLGARKHTDTTPGKTGIFTLGPRDLVGPKGGWYKTNTKGDPMLSFAGSIEIHSFGKTMSTYQNAQFTGGLFLAELQTVWAFKDYAQQPGMMNLVKGDDKNSATITTDADGKIQLKVPSTTRLGRSAADTTTSEIIWMVTDTVINAGSAVLPPPFSWLLRGGWWFLKRVAGAPVRTGEVTFDVYASINDARAAVPCISTSKSMAAIPIGSLNFQQITPGNTGIGDDIPAIISEPQIMLPEVPLVAFDAVQYQLSTGHGSNEEPAKAYFVAPVNTTQISNDGTGFRISDSEWVMTHNVLHASCTWPFEKFQVKVPVYMRWPVTGGFEQQVIGYAVAASYTANQAPHTLRLSNVLIYTTAGGQAYSYNKNWQFAELTRNAVTTSHVNNYKRATYSTNHWYVLQFLNLGNITGIYKIGGIQLIGVASQEYMNITNIQHTDNVDISGGLVPSYCSGFKFTVLTSSALTKEGFVDYVQQQNNTEIAEAEYEHMYDLPTEPTCAEDPCPIHDVEEDSDQEDTEEEYDYEDDFDITLQMEPGDHWSDPPLSLLEVAPAAEELYNLVLKKHTEREAREAVNRLFPSARYQEFTQEYHDALVDGLSPRAARARALEMVG</sequence>
<evidence type="ECO:0000256" key="10">
    <source>
        <dbReference type="SAM" id="MobiDB-lite"/>
    </source>
</evidence>
<feature type="compositionally biased region" description="Basic residues" evidence="10">
    <location>
        <begin position="55"/>
        <end position="69"/>
    </location>
</feature>
<keyword evidence="8" id="KW-1160">Virus entry into host cell</keyword>
<keyword evidence="4" id="KW-1162">Viral penetration into host cytoplasm</keyword>
<evidence type="ECO:0000313" key="12">
    <source>
        <dbReference type="EMBL" id="AOS85145.1"/>
    </source>
</evidence>
<evidence type="ECO:0000256" key="2">
    <source>
        <dbReference type="ARBA" id="ARBA00022561"/>
    </source>
</evidence>
<feature type="domain" description="Astrovirus capsid protein inner core" evidence="11">
    <location>
        <begin position="34"/>
        <end position="249"/>
    </location>
</feature>
<accession>A0A1L2IWS5</accession>
<dbReference type="Pfam" id="PF03115">
    <property type="entry name" value="Astro_capsid_N"/>
    <property type="match status" value="1"/>
</dbReference>
<comment type="function">
    <text evidence="9">The capsid polyprotein VP90 self-assembles and undergoes a proteolytic cleavage by host caspases to yield the immature VP70 virion.</text>
</comment>
<dbReference type="Gene3D" id="2.60.120.20">
    <property type="match status" value="1"/>
</dbReference>
<feature type="region of interest" description="Disordered" evidence="10">
    <location>
        <begin position="1"/>
        <end position="69"/>
    </location>
</feature>
<evidence type="ECO:0000256" key="1">
    <source>
        <dbReference type="ARBA" id="ARBA00004328"/>
    </source>
</evidence>
<evidence type="ECO:0000256" key="3">
    <source>
        <dbReference type="ARBA" id="ARBA00022570"/>
    </source>
</evidence>
<name>A0A1L2IWS5_9VIRU</name>